<evidence type="ECO:0000313" key="2">
    <source>
        <dbReference type="Proteomes" id="UP001215598"/>
    </source>
</evidence>
<accession>A0AAD7DTW7</accession>
<dbReference type="AlphaFoldDB" id="A0AAD7DTW7"/>
<keyword evidence="2" id="KW-1185">Reference proteome</keyword>
<name>A0AAD7DTW7_9AGAR</name>
<organism evidence="1 2">
    <name type="scientific">Mycena metata</name>
    <dbReference type="NCBI Taxonomy" id="1033252"/>
    <lineage>
        <taxon>Eukaryota</taxon>
        <taxon>Fungi</taxon>
        <taxon>Dikarya</taxon>
        <taxon>Basidiomycota</taxon>
        <taxon>Agaricomycotina</taxon>
        <taxon>Agaricomycetes</taxon>
        <taxon>Agaricomycetidae</taxon>
        <taxon>Agaricales</taxon>
        <taxon>Marasmiineae</taxon>
        <taxon>Mycenaceae</taxon>
        <taxon>Mycena</taxon>
    </lineage>
</organism>
<reference evidence="1" key="1">
    <citation type="submission" date="2023-03" db="EMBL/GenBank/DDBJ databases">
        <title>Massive genome expansion in bonnet fungi (Mycena s.s.) driven by repeated elements and novel gene families across ecological guilds.</title>
        <authorList>
            <consortium name="Lawrence Berkeley National Laboratory"/>
            <person name="Harder C.B."/>
            <person name="Miyauchi S."/>
            <person name="Viragh M."/>
            <person name="Kuo A."/>
            <person name="Thoen E."/>
            <person name="Andreopoulos B."/>
            <person name="Lu D."/>
            <person name="Skrede I."/>
            <person name="Drula E."/>
            <person name="Henrissat B."/>
            <person name="Morin E."/>
            <person name="Kohler A."/>
            <person name="Barry K."/>
            <person name="LaButti K."/>
            <person name="Morin E."/>
            <person name="Salamov A."/>
            <person name="Lipzen A."/>
            <person name="Mereny Z."/>
            <person name="Hegedus B."/>
            <person name="Baldrian P."/>
            <person name="Stursova M."/>
            <person name="Weitz H."/>
            <person name="Taylor A."/>
            <person name="Grigoriev I.V."/>
            <person name="Nagy L.G."/>
            <person name="Martin F."/>
            <person name="Kauserud H."/>
        </authorList>
    </citation>
    <scope>NUCLEOTIDE SEQUENCE</scope>
    <source>
        <strain evidence="1">CBHHK182m</strain>
    </source>
</reference>
<dbReference type="Proteomes" id="UP001215598">
    <property type="component" value="Unassembled WGS sequence"/>
</dbReference>
<sequence length="87" mass="9951">MATIVDMNHNIRPEILTEVSGPTMLDLRRFVREFKVAHGVSIDTSGTRAALANRIAEQLTTYEQEDNAVMWEGAYATWMEIKYARFT</sequence>
<gene>
    <name evidence="1" type="ORF">B0H16DRAFT_1903440</name>
</gene>
<proteinExistence type="predicted"/>
<dbReference type="EMBL" id="JARKIB010000594">
    <property type="protein sequence ID" value="KAJ7698213.1"/>
    <property type="molecule type" value="Genomic_DNA"/>
</dbReference>
<comment type="caution">
    <text evidence="1">The sequence shown here is derived from an EMBL/GenBank/DDBJ whole genome shotgun (WGS) entry which is preliminary data.</text>
</comment>
<protein>
    <submittedName>
        <fullName evidence="1">Uncharacterized protein</fullName>
    </submittedName>
</protein>
<evidence type="ECO:0000313" key="1">
    <source>
        <dbReference type="EMBL" id="KAJ7698213.1"/>
    </source>
</evidence>